<accession>A0ABS1P647</accession>
<protein>
    <submittedName>
        <fullName evidence="1">SUKH-3 domain-containing protein</fullName>
    </submittedName>
</protein>
<dbReference type="Proteomes" id="UP000621386">
    <property type="component" value="Unassembled WGS sequence"/>
</dbReference>
<evidence type="ECO:0000313" key="1">
    <source>
        <dbReference type="EMBL" id="MBL1107843.1"/>
    </source>
</evidence>
<gene>
    <name evidence="1" type="ORF">JK361_25175</name>
</gene>
<proteinExistence type="predicted"/>
<dbReference type="InterPro" id="IPR025850">
    <property type="entry name" value="SUKH-3"/>
</dbReference>
<reference evidence="1 2" key="1">
    <citation type="submission" date="2021-01" db="EMBL/GenBank/DDBJ databases">
        <title>WGS of actinomycetes isolated from Thailand.</title>
        <authorList>
            <person name="Thawai C."/>
        </authorList>
    </citation>
    <scope>NUCLEOTIDE SEQUENCE [LARGE SCALE GENOMIC DNA]</scope>
    <source>
        <strain evidence="1 2">CH5-8</strain>
    </source>
</reference>
<dbReference type="EMBL" id="JAERRH010000010">
    <property type="protein sequence ID" value="MBL1107843.1"/>
    <property type="molecule type" value="Genomic_DNA"/>
</dbReference>
<dbReference type="Pfam" id="PF14433">
    <property type="entry name" value="SUKH-3"/>
    <property type="match status" value="1"/>
</dbReference>
<name>A0ABS1P647_9ACTN</name>
<comment type="caution">
    <text evidence="1">The sequence shown here is derived from an EMBL/GenBank/DDBJ whole genome shotgun (WGS) entry which is preliminary data.</text>
</comment>
<evidence type="ECO:0000313" key="2">
    <source>
        <dbReference type="Proteomes" id="UP000621386"/>
    </source>
</evidence>
<keyword evidence="2" id="KW-1185">Reference proteome</keyword>
<dbReference type="RefSeq" id="WP_201821992.1">
    <property type="nucleotide sequence ID" value="NZ_JAERRH010000010.1"/>
</dbReference>
<organism evidence="1 2">
    <name type="scientific">Streptomyces musisoli</name>
    <dbReference type="NCBI Taxonomy" id="2802280"/>
    <lineage>
        <taxon>Bacteria</taxon>
        <taxon>Bacillati</taxon>
        <taxon>Actinomycetota</taxon>
        <taxon>Actinomycetes</taxon>
        <taxon>Kitasatosporales</taxon>
        <taxon>Streptomycetaceae</taxon>
        <taxon>Streptomyces</taxon>
    </lineage>
</organism>
<sequence>MSTHGDALTAAGWHPGRDAGDLAMAAALTTAAVVPPVAGIRGWTLFPAAREALREFHGLTLRPVAAGTGVAATGCVIDPREARHALRAFRALADTIGQDVFPLGRTDADGLIGVAESGSLLCVDHGGRWLLGESVADGLRGLTQGRAPRRIAPRRWAWAAPVTHEDPLENAVRSALVGVYVLHHRQLFDARALRLTATALRGIGAEVLHRAVPLPGGSLDEIAGPLAARMRQLADAARTPLAGCALTVTVSAPEGTAAPYSSVSCAVRVGHSAAAPTAAELSLAAGAGAVLGRPWEAVDGCARDLAWYAGTADGAAPESG</sequence>